<keyword evidence="5 7" id="KW-0456">Lyase</keyword>
<keyword evidence="4 6" id="KW-0663">Pyridoxal phosphate</keyword>
<evidence type="ECO:0000256" key="2">
    <source>
        <dbReference type="ARBA" id="ARBA00009533"/>
    </source>
</evidence>
<evidence type="ECO:0000256" key="4">
    <source>
        <dbReference type="ARBA" id="ARBA00022898"/>
    </source>
</evidence>
<dbReference type="InterPro" id="IPR015421">
    <property type="entry name" value="PyrdxlP-dep_Trfase_major"/>
</dbReference>
<dbReference type="PANTHER" id="PTHR11999">
    <property type="entry name" value="GROUP II PYRIDOXAL-5-PHOSPHATE DECARBOXYLASE"/>
    <property type="match status" value="1"/>
</dbReference>
<feature type="modified residue" description="N6-(pyridoxal phosphate)lysine" evidence="6">
    <location>
        <position position="321"/>
    </location>
</feature>
<keyword evidence="3" id="KW-0210">Decarboxylase</keyword>
<dbReference type="InterPro" id="IPR015422">
    <property type="entry name" value="PyrdxlP-dep_Trfase_small"/>
</dbReference>
<dbReference type="InterPro" id="IPR010977">
    <property type="entry name" value="Aromatic_deC"/>
</dbReference>
<accession>A0AAJ6CH49</accession>
<evidence type="ECO:0000256" key="5">
    <source>
        <dbReference type="ARBA" id="ARBA00023239"/>
    </source>
</evidence>
<evidence type="ECO:0000313" key="8">
    <source>
        <dbReference type="EMBL" id="WFC99897.1"/>
    </source>
</evidence>
<comment type="cofactor">
    <cofactor evidence="1 6 7">
        <name>pyridoxal 5'-phosphate</name>
        <dbReference type="ChEBI" id="CHEBI:597326"/>
    </cofactor>
</comment>
<dbReference type="InterPro" id="IPR002129">
    <property type="entry name" value="PyrdxlP-dep_de-COase"/>
</dbReference>
<dbReference type="Pfam" id="PF00282">
    <property type="entry name" value="Pyridoxal_deC"/>
    <property type="match status" value="1"/>
</dbReference>
<dbReference type="Gene3D" id="3.40.640.10">
    <property type="entry name" value="Type I PLP-dependent aspartate aminotransferase-like (Major domain)"/>
    <property type="match status" value="1"/>
</dbReference>
<dbReference type="GO" id="GO:0030170">
    <property type="term" value="F:pyridoxal phosphate binding"/>
    <property type="evidence" value="ECO:0007669"/>
    <property type="project" value="InterPro"/>
</dbReference>
<reference evidence="8 9" key="1">
    <citation type="submission" date="2023-03" db="EMBL/GenBank/DDBJ databases">
        <title>Mating type loci evolution in Malassezia.</title>
        <authorList>
            <person name="Coelho M.A."/>
        </authorList>
    </citation>
    <scope>NUCLEOTIDE SEQUENCE [LARGE SCALE GENOMIC DNA]</scope>
    <source>
        <strain evidence="8 9">CBS 9725</strain>
    </source>
</reference>
<dbReference type="EMBL" id="CP119945">
    <property type="protein sequence ID" value="WFC99897.1"/>
    <property type="molecule type" value="Genomic_DNA"/>
</dbReference>
<gene>
    <name evidence="8" type="ORF">MYAM1_002643</name>
</gene>
<dbReference type="GO" id="GO:0016831">
    <property type="term" value="F:carboxy-lyase activity"/>
    <property type="evidence" value="ECO:0007669"/>
    <property type="project" value="UniProtKB-KW"/>
</dbReference>
<keyword evidence="9" id="KW-1185">Reference proteome</keyword>
<dbReference type="PRINTS" id="PR00800">
    <property type="entry name" value="YHDCRBOXLASE"/>
</dbReference>
<dbReference type="InterPro" id="IPR015424">
    <property type="entry name" value="PyrdxlP-dep_Trfase"/>
</dbReference>
<protein>
    <recommendedName>
        <fullName evidence="10">Aromatic-L-amino-acid decarboxylase</fullName>
    </recommendedName>
</protein>
<name>A0AAJ6CH49_9BASI</name>
<dbReference type="Gene3D" id="3.90.1150.10">
    <property type="entry name" value="Aspartate Aminotransferase, domain 1"/>
    <property type="match status" value="1"/>
</dbReference>
<dbReference type="GO" id="GO:0005737">
    <property type="term" value="C:cytoplasm"/>
    <property type="evidence" value="ECO:0007669"/>
    <property type="project" value="TreeGrafter"/>
</dbReference>
<dbReference type="SUPFAM" id="SSF53383">
    <property type="entry name" value="PLP-dependent transferases"/>
    <property type="match status" value="1"/>
</dbReference>
<comment type="similarity">
    <text evidence="2 7">Belongs to the group II decarboxylase family.</text>
</comment>
<dbReference type="AlphaFoldDB" id="A0AAJ6CH49"/>
<evidence type="ECO:0000256" key="7">
    <source>
        <dbReference type="RuleBase" id="RU000382"/>
    </source>
</evidence>
<dbReference type="GO" id="GO:0006520">
    <property type="term" value="P:amino acid metabolic process"/>
    <property type="evidence" value="ECO:0007669"/>
    <property type="project" value="InterPro"/>
</dbReference>
<dbReference type="PANTHER" id="PTHR11999:SF70">
    <property type="entry name" value="MIP05841P"/>
    <property type="match status" value="1"/>
</dbReference>
<sequence length="503" mass="56464">MDLAGAAHAAVDQICDYYQTIEQRPVASQVDRGYLAKRLPEEAPTQGETWDAIQHDFQQHIMTGMTHWQHPMFYGFFPSNASYEGILADMYASALTNPGFNWNASPAVTELEFIVLDWFAKMMGLSSAFLSNDLSHGGGGIILGGASEATLTIAIAARDRALRALMEQSTESHADPLSWKLSMQTKLVMYGTTQTHSVASKAAMMLGLRYRALDVYRKDNYGLRGETLKQALDEDTSRGRVPFLLGAPILTYSVATYGTTNSCAIDRLDELAEVAHSSPLLWLHVDAAYGGVTWCLPENRSQKLLDAFNTHYDSISTNLHKWGLVQMECSPTYVRDRFDLAKALSVTLDILKSKDMDANQLNDLRNLQIVLGRRFRALKVWFVLRSYGVQGFQEHLRKAISLAQSFAKQIESLPEFEIVNPPRWGLVMFRLRKTNEDCDVDQLNHRFNDAIHERSKELFLSPTVLPEKGYCERLVVGAATTTQEHIDKTVEILKECAKKVLSN</sequence>
<dbReference type="Proteomes" id="UP001219567">
    <property type="component" value="Chromosome 3"/>
</dbReference>
<evidence type="ECO:0000256" key="3">
    <source>
        <dbReference type="ARBA" id="ARBA00022793"/>
    </source>
</evidence>
<evidence type="ECO:0008006" key="10">
    <source>
        <dbReference type="Google" id="ProtNLM"/>
    </source>
</evidence>
<evidence type="ECO:0000256" key="1">
    <source>
        <dbReference type="ARBA" id="ARBA00001933"/>
    </source>
</evidence>
<evidence type="ECO:0000313" key="9">
    <source>
        <dbReference type="Proteomes" id="UP001219567"/>
    </source>
</evidence>
<dbReference type="Gene3D" id="1.20.1340.10">
    <property type="entry name" value="dopa decarboxylase, N-terminal domain"/>
    <property type="match status" value="1"/>
</dbReference>
<evidence type="ECO:0000256" key="6">
    <source>
        <dbReference type="PIRSR" id="PIRSR602129-50"/>
    </source>
</evidence>
<proteinExistence type="inferred from homology"/>
<organism evidence="8 9">
    <name type="scientific">Malassezia yamatoensis</name>
    <dbReference type="NCBI Taxonomy" id="253288"/>
    <lineage>
        <taxon>Eukaryota</taxon>
        <taxon>Fungi</taxon>
        <taxon>Dikarya</taxon>
        <taxon>Basidiomycota</taxon>
        <taxon>Ustilaginomycotina</taxon>
        <taxon>Malasseziomycetes</taxon>
        <taxon>Malasseziales</taxon>
        <taxon>Malasseziaceae</taxon>
        <taxon>Malassezia</taxon>
    </lineage>
</organism>
<dbReference type="GO" id="GO:0019752">
    <property type="term" value="P:carboxylic acid metabolic process"/>
    <property type="evidence" value="ECO:0007669"/>
    <property type="project" value="InterPro"/>
</dbReference>